<keyword evidence="4" id="KW-1185">Reference proteome</keyword>
<dbReference type="PROSITE" id="PS51782">
    <property type="entry name" value="LYSM"/>
    <property type="match status" value="1"/>
</dbReference>
<keyword evidence="1" id="KW-0732">Signal</keyword>
<dbReference type="OrthoDB" id="9805070at2"/>
<dbReference type="PANTHER" id="PTHR21666">
    <property type="entry name" value="PEPTIDASE-RELATED"/>
    <property type="match status" value="1"/>
</dbReference>
<sequence>MRKLAFRWLLVTACLSLAVSAQAQERGRFRKNLTITPKTKNTKNEPVVDQPQKADDIYDQETTQLRFNSQFEPKKELNPVVSEDTSQIDQGDLNVVEVVDSALIGNEWVKIADYYAIWDSHTIDPYNIDPLEFNEAIDIKLYDPAANRYWSAPLSEGKLTSNFGYRWGRWHTGADLDLETGDPVYSAFDGVVRVVGWNGNGYGRYVLVRHYNGLETLYGHMSKQTVEQGQIVKAGDQLGLGGNTGRSSGPHLHFETRYEGNPFSPLTIFSFPANTLNSDHFLLTSSVWDYLRGGRSSESGGSSSRVRIKRTVMHRVRSGETLSSIASRYGMSVSSLSRKNGLSARARIRPGQRLRVN</sequence>
<dbReference type="RefSeq" id="WP_106139355.1">
    <property type="nucleotide sequence ID" value="NZ_PVTE01000017.1"/>
</dbReference>
<evidence type="ECO:0000256" key="1">
    <source>
        <dbReference type="SAM" id="SignalP"/>
    </source>
</evidence>
<name>A0A2T0SLX7_9BACT</name>
<dbReference type="Pfam" id="PF01476">
    <property type="entry name" value="LysM"/>
    <property type="match status" value="1"/>
</dbReference>
<dbReference type="CDD" id="cd12797">
    <property type="entry name" value="M23_peptidase"/>
    <property type="match status" value="1"/>
</dbReference>
<gene>
    <name evidence="3" type="ORF">CLV58_11724</name>
</gene>
<dbReference type="Pfam" id="PF01551">
    <property type="entry name" value="Peptidase_M23"/>
    <property type="match status" value="1"/>
</dbReference>
<protein>
    <submittedName>
        <fullName evidence="3">LysM domain-containing protein</fullName>
    </submittedName>
</protein>
<evidence type="ECO:0000259" key="2">
    <source>
        <dbReference type="PROSITE" id="PS51782"/>
    </source>
</evidence>
<dbReference type="GO" id="GO:0004222">
    <property type="term" value="F:metalloendopeptidase activity"/>
    <property type="evidence" value="ECO:0007669"/>
    <property type="project" value="TreeGrafter"/>
</dbReference>
<dbReference type="SUPFAM" id="SSF51261">
    <property type="entry name" value="Duplicated hybrid motif"/>
    <property type="match status" value="1"/>
</dbReference>
<dbReference type="SUPFAM" id="SSF54106">
    <property type="entry name" value="LysM domain"/>
    <property type="match status" value="1"/>
</dbReference>
<dbReference type="EMBL" id="PVTE01000017">
    <property type="protein sequence ID" value="PRY34420.1"/>
    <property type="molecule type" value="Genomic_DNA"/>
</dbReference>
<dbReference type="InterPro" id="IPR016047">
    <property type="entry name" value="M23ase_b-sheet_dom"/>
</dbReference>
<dbReference type="AlphaFoldDB" id="A0A2T0SLX7"/>
<reference evidence="3 4" key="1">
    <citation type="submission" date="2018-03" db="EMBL/GenBank/DDBJ databases">
        <title>Genomic Encyclopedia of Archaeal and Bacterial Type Strains, Phase II (KMG-II): from individual species to whole genera.</title>
        <authorList>
            <person name="Goeker M."/>
        </authorList>
    </citation>
    <scope>NUCLEOTIDE SEQUENCE [LARGE SCALE GENOMIC DNA]</scope>
    <source>
        <strain evidence="3 4">DSM 28354</strain>
    </source>
</reference>
<dbReference type="PANTHER" id="PTHR21666:SF270">
    <property type="entry name" value="MUREIN HYDROLASE ACTIVATOR ENVC"/>
    <property type="match status" value="1"/>
</dbReference>
<dbReference type="Gene3D" id="2.70.70.10">
    <property type="entry name" value="Glucose Permease (Domain IIA)"/>
    <property type="match status" value="1"/>
</dbReference>
<proteinExistence type="predicted"/>
<dbReference type="SMART" id="SM00257">
    <property type="entry name" value="LysM"/>
    <property type="match status" value="1"/>
</dbReference>
<feature type="chain" id="PRO_5015549819" evidence="1">
    <location>
        <begin position="24"/>
        <end position="357"/>
    </location>
</feature>
<dbReference type="InterPro" id="IPR050570">
    <property type="entry name" value="Cell_wall_metabolism_enzyme"/>
</dbReference>
<dbReference type="Proteomes" id="UP000238375">
    <property type="component" value="Unassembled WGS sequence"/>
</dbReference>
<feature type="signal peptide" evidence="1">
    <location>
        <begin position="1"/>
        <end position="23"/>
    </location>
</feature>
<evidence type="ECO:0000313" key="3">
    <source>
        <dbReference type="EMBL" id="PRY34420.1"/>
    </source>
</evidence>
<comment type="caution">
    <text evidence="3">The sequence shown here is derived from an EMBL/GenBank/DDBJ whole genome shotgun (WGS) entry which is preliminary data.</text>
</comment>
<dbReference type="InterPro" id="IPR011055">
    <property type="entry name" value="Dup_hybrid_motif"/>
</dbReference>
<accession>A0A2T0SLX7</accession>
<dbReference type="InterPro" id="IPR036779">
    <property type="entry name" value="LysM_dom_sf"/>
</dbReference>
<organism evidence="3 4">
    <name type="scientific">Spirosoma oryzae</name>
    <dbReference type="NCBI Taxonomy" id="1469603"/>
    <lineage>
        <taxon>Bacteria</taxon>
        <taxon>Pseudomonadati</taxon>
        <taxon>Bacteroidota</taxon>
        <taxon>Cytophagia</taxon>
        <taxon>Cytophagales</taxon>
        <taxon>Cytophagaceae</taxon>
        <taxon>Spirosoma</taxon>
    </lineage>
</organism>
<dbReference type="Gene3D" id="3.10.350.10">
    <property type="entry name" value="LysM domain"/>
    <property type="match status" value="1"/>
</dbReference>
<dbReference type="CDD" id="cd00118">
    <property type="entry name" value="LysM"/>
    <property type="match status" value="1"/>
</dbReference>
<evidence type="ECO:0000313" key="4">
    <source>
        <dbReference type="Proteomes" id="UP000238375"/>
    </source>
</evidence>
<feature type="domain" description="LysM" evidence="2">
    <location>
        <begin position="312"/>
        <end position="356"/>
    </location>
</feature>
<dbReference type="InterPro" id="IPR018392">
    <property type="entry name" value="LysM"/>
</dbReference>